<accession>A0A699X6S1</accession>
<gene>
    <name evidence="2" type="ORF">Tci_924343</name>
</gene>
<feature type="region of interest" description="Disordered" evidence="1">
    <location>
        <begin position="1"/>
        <end position="58"/>
    </location>
</feature>
<sequence length="108" mass="11577">DRPRPAGHHLPPRPGAAGRRCRPHSRAAGRPGPQPGFGRCPESGLEARRHHPGARPGWPARQLLRRALPRGRAGARLVARAGGHHGAQPRGPCAAGHYRRPVADPRRG</sequence>
<feature type="compositionally biased region" description="Basic residues" evidence="1">
    <location>
        <begin position="1"/>
        <end position="11"/>
    </location>
</feature>
<feature type="non-terminal residue" evidence="2">
    <location>
        <position position="108"/>
    </location>
</feature>
<dbReference type="AlphaFoldDB" id="A0A699X6S1"/>
<feature type="non-terminal residue" evidence="2">
    <location>
        <position position="1"/>
    </location>
</feature>
<evidence type="ECO:0000313" key="2">
    <source>
        <dbReference type="EMBL" id="GFD52374.1"/>
    </source>
</evidence>
<protein>
    <submittedName>
        <fullName evidence="2">Uncharacterized protein</fullName>
    </submittedName>
</protein>
<proteinExistence type="predicted"/>
<name>A0A699X6S1_TANCI</name>
<organism evidence="2">
    <name type="scientific">Tanacetum cinerariifolium</name>
    <name type="common">Dalmatian daisy</name>
    <name type="synonym">Chrysanthemum cinerariifolium</name>
    <dbReference type="NCBI Taxonomy" id="118510"/>
    <lineage>
        <taxon>Eukaryota</taxon>
        <taxon>Viridiplantae</taxon>
        <taxon>Streptophyta</taxon>
        <taxon>Embryophyta</taxon>
        <taxon>Tracheophyta</taxon>
        <taxon>Spermatophyta</taxon>
        <taxon>Magnoliopsida</taxon>
        <taxon>eudicotyledons</taxon>
        <taxon>Gunneridae</taxon>
        <taxon>Pentapetalae</taxon>
        <taxon>asterids</taxon>
        <taxon>campanulids</taxon>
        <taxon>Asterales</taxon>
        <taxon>Asteraceae</taxon>
        <taxon>Asteroideae</taxon>
        <taxon>Anthemideae</taxon>
        <taxon>Anthemidinae</taxon>
        <taxon>Tanacetum</taxon>
    </lineage>
</organism>
<evidence type="ECO:0000256" key="1">
    <source>
        <dbReference type="SAM" id="MobiDB-lite"/>
    </source>
</evidence>
<reference evidence="2" key="1">
    <citation type="journal article" date="2019" name="Sci. Rep.">
        <title>Draft genome of Tanacetum cinerariifolium, the natural source of mosquito coil.</title>
        <authorList>
            <person name="Yamashiro T."/>
            <person name="Shiraishi A."/>
            <person name="Satake H."/>
            <person name="Nakayama K."/>
        </authorList>
    </citation>
    <scope>NUCLEOTIDE SEQUENCE</scope>
</reference>
<feature type="region of interest" description="Disordered" evidence="1">
    <location>
        <begin position="80"/>
        <end position="108"/>
    </location>
</feature>
<comment type="caution">
    <text evidence="2">The sequence shown here is derived from an EMBL/GenBank/DDBJ whole genome shotgun (WGS) entry which is preliminary data.</text>
</comment>
<dbReference type="EMBL" id="BKCJ011781447">
    <property type="protein sequence ID" value="GFD52374.1"/>
    <property type="molecule type" value="Genomic_DNA"/>
</dbReference>